<name>A0ABW2A0H2_9GAMM</name>
<keyword evidence="2" id="KW-1185">Reference proteome</keyword>
<gene>
    <name evidence="1" type="ORF">ACFQDL_13575</name>
</gene>
<evidence type="ECO:0000313" key="2">
    <source>
        <dbReference type="Proteomes" id="UP001596422"/>
    </source>
</evidence>
<comment type="caution">
    <text evidence="1">The sequence shown here is derived from an EMBL/GenBank/DDBJ whole genome shotgun (WGS) entry which is preliminary data.</text>
</comment>
<proteinExistence type="predicted"/>
<dbReference type="Proteomes" id="UP001596422">
    <property type="component" value="Unassembled WGS sequence"/>
</dbReference>
<evidence type="ECO:0000313" key="1">
    <source>
        <dbReference type="EMBL" id="MFC6670978.1"/>
    </source>
</evidence>
<sequence>MASQFSYQQPQAGSSMSVAAFSTPEDVWHRSSVINKRKLEAA</sequence>
<organism evidence="1 2">
    <name type="scientific">Marinobacterium aestuariivivens</name>
    <dbReference type="NCBI Taxonomy" id="1698799"/>
    <lineage>
        <taxon>Bacteria</taxon>
        <taxon>Pseudomonadati</taxon>
        <taxon>Pseudomonadota</taxon>
        <taxon>Gammaproteobacteria</taxon>
        <taxon>Oceanospirillales</taxon>
        <taxon>Oceanospirillaceae</taxon>
        <taxon>Marinobacterium</taxon>
    </lineage>
</organism>
<protein>
    <submittedName>
        <fullName evidence="1">Uncharacterized protein</fullName>
    </submittedName>
</protein>
<accession>A0ABW2A0H2</accession>
<dbReference type="EMBL" id="JBHSWE010000001">
    <property type="protein sequence ID" value="MFC6670978.1"/>
    <property type="molecule type" value="Genomic_DNA"/>
</dbReference>
<dbReference type="RefSeq" id="WP_379909479.1">
    <property type="nucleotide sequence ID" value="NZ_JBHSWE010000001.1"/>
</dbReference>
<reference evidence="2" key="1">
    <citation type="journal article" date="2019" name="Int. J. Syst. Evol. Microbiol.">
        <title>The Global Catalogue of Microorganisms (GCM) 10K type strain sequencing project: providing services to taxonomists for standard genome sequencing and annotation.</title>
        <authorList>
            <consortium name="The Broad Institute Genomics Platform"/>
            <consortium name="The Broad Institute Genome Sequencing Center for Infectious Disease"/>
            <person name="Wu L."/>
            <person name="Ma J."/>
        </authorList>
    </citation>
    <scope>NUCLEOTIDE SEQUENCE [LARGE SCALE GENOMIC DNA]</scope>
    <source>
        <strain evidence="2">NBRC 111756</strain>
    </source>
</reference>